<sequence>MTSFTRIDRLKRRAEKLNKLHDKISVLLSRLSLFRLIFFSVFLLWISIFYYLHSSIFYHLPSLVFLFLFSFCSKI</sequence>
<protein>
    <submittedName>
        <fullName evidence="2">Uncharacterized protein</fullName>
    </submittedName>
</protein>
<evidence type="ECO:0000313" key="2">
    <source>
        <dbReference type="EMBL" id="EMF43845.1"/>
    </source>
</evidence>
<organism evidence="2 3">
    <name type="scientific">Leptospira interrogans serovar Lora str. TE 1992</name>
    <dbReference type="NCBI Taxonomy" id="1193028"/>
    <lineage>
        <taxon>Bacteria</taxon>
        <taxon>Pseudomonadati</taxon>
        <taxon>Spirochaetota</taxon>
        <taxon>Spirochaetia</taxon>
        <taxon>Leptospirales</taxon>
        <taxon>Leptospiraceae</taxon>
        <taxon>Leptospira</taxon>
    </lineage>
</organism>
<keyword evidence="1" id="KW-0472">Membrane</keyword>
<accession>M3EA95</accession>
<dbReference type="EMBL" id="AKWW02000019">
    <property type="protein sequence ID" value="EMF43845.1"/>
    <property type="molecule type" value="Genomic_DNA"/>
</dbReference>
<evidence type="ECO:0000313" key="3">
    <source>
        <dbReference type="Proteomes" id="UP000011754"/>
    </source>
</evidence>
<dbReference type="AlphaFoldDB" id="M3EA95"/>
<keyword evidence="1" id="KW-1133">Transmembrane helix</keyword>
<comment type="caution">
    <text evidence="2">The sequence shown here is derived from an EMBL/GenBank/DDBJ whole genome shotgun (WGS) entry which is preliminary data.</text>
</comment>
<dbReference type="Proteomes" id="UP000011754">
    <property type="component" value="Unassembled WGS sequence"/>
</dbReference>
<reference evidence="2 3" key="1">
    <citation type="submission" date="2013-01" db="EMBL/GenBank/DDBJ databases">
        <authorList>
            <person name="Harkins D.M."/>
            <person name="Durkin A.S."/>
            <person name="Brinkac L.M."/>
            <person name="Haft D.H."/>
            <person name="Selengut J.D."/>
            <person name="Sanka R."/>
            <person name="DePew J."/>
            <person name="Purushe J."/>
            <person name="Hartskeerl R.A."/>
            <person name="Ahmed A."/>
            <person name="van der Linden H."/>
            <person name="Goris M.G.A."/>
            <person name="Vinetz J.M."/>
            <person name="Sutton G.G."/>
            <person name="Nierman W.C."/>
            <person name="Fouts D.E."/>
        </authorList>
    </citation>
    <scope>NUCLEOTIDE SEQUENCE [LARGE SCALE GENOMIC DNA]</scope>
    <source>
        <strain evidence="2 3">TE 1992</strain>
    </source>
</reference>
<keyword evidence="1" id="KW-0812">Transmembrane</keyword>
<feature type="transmembrane region" description="Helical" evidence="1">
    <location>
        <begin position="56"/>
        <end position="73"/>
    </location>
</feature>
<gene>
    <name evidence="2" type="ORF">LEP1GSC067_1665</name>
</gene>
<proteinExistence type="predicted"/>
<feature type="transmembrane region" description="Helical" evidence="1">
    <location>
        <begin position="33"/>
        <end position="50"/>
    </location>
</feature>
<evidence type="ECO:0000256" key="1">
    <source>
        <dbReference type="SAM" id="Phobius"/>
    </source>
</evidence>
<name>M3EA95_LEPIR</name>